<organism evidence="3 4">
    <name type="scientific">Chitinophaga solisilvae</name>
    <dbReference type="NCBI Taxonomy" id="1233460"/>
    <lineage>
        <taxon>Bacteria</taxon>
        <taxon>Pseudomonadati</taxon>
        <taxon>Bacteroidota</taxon>
        <taxon>Chitinophagia</taxon>
        <taxon>Chitinophagales</taxon>
        <taxon>Chitinophagaceae</taxon>
        <taxon>Chitinophaga</taxon>
    </lineage>
</organism>
<dbReference type="EMBL" id="RIAR02000001">
    <property type="protein sequence ID" value="NSL88969.1"/>
    <property type="molecule type" value="Genomic_DNA"/>
</dbReference>
<dbReference type="InterPro" id="IPR045619">
    <property type="entry name" value="DUF6443"/>
</dbReference>
<keyword evidence="1" id="KW-0812">Transmembrane</keyword>
<protein>
    <recommendedName>
        <fullName evidence="2">DUF6443 domain-containing protein</fullName>
    </recommendedName>
</protein>
<feature type="transmembrane region" description="Helical" evidence="1">
    <location>
        <begin position="1262"/>
        <end position="1285"/>
    </location>
</feature>
<gene>
    <name evidence="3" type="ORF">ECE50_019160</name>
</gene>
<keyword evidence="1" id="KW-0472">Membrane</keyword>
<dbReference type="NCBIfam" id="TIGR03696">
    <property type="entry name" value="Rhs_assc_core"/>
    <property type="match status" value="1"/>
</dbReference>
<evidence type="ECO:0000259" key="2">
    <source>
        <dbReference type="Pfam" id="PF20041"/>
    </source>
</evidence>
<dbReference type="InterPro" id="IPR050708">
    <property type="entry name" value="T6SS_VgrG/RHS"/>
</dbReference>
<dbReference type="PANTHER" id="PTHR32305">
    <property type="match status" value="1"/>
</dbReference>
<dbReference type="InterPro" id="IPR022385">
    <property type="entry name" value="Rhs_assc_core"/>
</dbReference>
<accession>A0A9Q5GU49</accession>
<evidence type="ECO:0000313" key="4">
    <source>
        <dbReference type="Proteomes" id="UP000281028"/>
    </source>
</evidence>
<evidence type="ECO:0000313" key="3">
    <source>
        <dbReference type="EMBL" id="NSL88969.1"/>
    </source>
</evidence>
<reference evidence="3" key="1">
    <citation type="submission" date="2020-05" db="EMBL/GenBank/DDBJ databases">
        <title>Chitinophaga laudate sp. nov., isolated from a tropical peat swamp.</title>
        <authorList>
            <person name="Goh C.B.S."/>
            <person name="Lee M.S."/>
            <person name="Parimannan S."/>
            <person name="Pasbakhsh P."/>
            <person name="Yule C.M."/>
            <person name="Rajandas H."/>
            <person name="Loke S."/>
            <person name="Croft L."/>
            <person name="Tan J.B.L."/>
        </authorList>
    </citation>
    <scope>NUCLEOTIDE SEQUENCE</scope>
    <source>
        <strain evidence="3">Mgbs1</strain>
    </source>
</reference>
<proteinExistence type="predicted"/>
<name>A0A9Q5GU49_9BACT</name>
<feature type="domain" description="DUF6443" evidence="2">
    <location>
        <begin position="59"/>
        <end position="180"/>
    </location>
</feature>
<dbReference type="PANTHER" id="PTHR32305:SF15">
    <property type="entry name" value="PROTEIN RHSA-RELATED"/>
    <property type="match status" value="1"/>
</dbReference>
<keyword evidence="1" id="KW-1133">Transmembrane helix</keyword>
<comment type="caution">
    <text evidence="3">The sequence shown here is derived from an EMBL/GenBank/DDBJ whole genome shotgun (WGS) entry which is preliminary data.</text>
</comment>
<dbReference type="Proteomes" id="UP000281028">
    <property type="component" value="Unassembled WGS sequence"/>
</dbReference>
<dbReference type="Gene3D" id="2.180.10.10">
    <property type="entry name" value="RHS repeat-associated core"/>
    <property type="match status" value="2"/>
</dbReference>
<sequence length="1547" mass="170824">MVVRTWKYWQYAFLIISVLLLHSFPGYCFHVKDTTKGPLNFIRSWSISVPVKDAAAVTRRDNWPDKVRQITSYYDGFERKLQIVNKRYSPSGKDRVDVFQYDSSGRMPLNFMPYVGLVDDGEYKDGWRGEQQVMNMLLYPDQYPYHAKEEFERSPLGRVTKQMKPGPAWGRVGAGVTQQYLLNSAVDSVRIWQINVNGIPVSNAIYDPGELDKKIIADEIGRQIITYTDKQGLVILTKAQVAAVPGKAHMGWNCTYYVYDDFNRCCAIISPLAVTKITSSWNVIPVLKLCDVSRYDALGRVIMSQAPDADSAEVVYDKRNRPVFSRDGNQRVRKEWSVTFYDEYDRIVMTGIYPSASGREQLQTLMNTATSVTSTVSYTTPGIEQLTVANYKPTDKEYKAINSIDLAPGFDTGVEGDLVVFTDPDLKGTTETITVNNTLPGISGYIPLVYNYYDDYSYSGVKPFVQHYVSKLITGNDPNPAPVVVSNLTSTLPTGQKIKVLGSNQWLTSTIYYDEKGRVIQGLTDNHTGGESIVTFQYNYGGRILSSYYHYDNRRSGVTPATDILNVYKYDTVGNVIAVRKVLNNDAKFDRTIAVNTYDNNGDIKEKRIGQKSDGTFFETLTFDRNVQGWLTGISADYISGKNTVDKHFGVELGYDTGFDTPQLDGNLSGMKWKGWNDKTTRKYSFSYDNTSQLTTAAFTQQNLGSTTWTNNNVDYSISNLSYDANGNIQSMKQLGLIGGQKGTIDDLTYTYENNSNKLKHVYDKVNNVASRLGDFKEPAANNAGNISNTVSDYAYDSNGNLVADANKNISTITYNLLDLPEKIIIPGKGTITYLYDATGAKLQKTVLDSTVSPARTIKTDYISGLVFNNDSIQFIPHDEGRIRAVYKANNPVNYVYDYFIRDHLENTRMVLTEQTDFSMYAATMETAAAEKENALFSNIEKTRIAKPAGYPEDQRTGNQNNYVAKLNAASGEKIGPSLVLRVMAGDTINIGVRAFYKSTSTKQTDKPVAPEEMAIALLNSLGGERSADEMHGVTSNVGPINTNFYNNDYQRLKNRDNIPDQPGRIRAYLNYVTFDDQFKLIDENSGVKQVKEEADQLQNLVAEKIVVQKSGFLYVYTSNEAAQDVYFDNLVVAQSTSPVLEETHYYPQGLIMDGISYRAFNAVDSRVLFQGKELQRGEFSDGTGLEWYDFEARYYDPQLGRWFSPDPAQQDWSPYMAMGNRFVTVRDPDGRFWHIVIGAVVGGAMNVFAHWNRTSLQDKIVAFGIGAAAGALGAATGGAAAAGLKLSATTFLGGMVSGAVGGAYSKLVEGTGNMIYFGDKFTAEDFGKAVVQGAALGGAIGTAMGAVNGKVGMDLIGRPEIKIGNNSTSISLSSKGKMIDPVYSSDPSYARTGAGGLGKGGSFTMPEYVDGNHRIPPTTYKMDGGMVFATSGEASGAPLGNIKVNINLNPEGAATRGTSLTRVLNSNGYTTKTASEFFGWGTKTNLTKSISDFTKEELVNNRWTKGKLVELARAYNDQIVKAQLNGAVNPAAVVRRNQAIKLARTF</sequence>
<evidence type="ECO:0000256" key="1">
    <source>
        <dbReference type="SAM" id="Phobius"/>
    </source>
</evidence>
<feature type="transmembrane region" description="Helical" evidence="1">
    <location>
        <begin position="1233"/>
        <end position="1250"/>
    </location>
</feature>
<dbReference type="Pfam" id="PF20041">
    <property type="entry name" value="DUF6443"/>
    <property type="match status" value="1"/>
</dbReference>
<keyword evidence="4" id="KW-1185">Reference proteome</keyword>